<keyword evidence="2" id="KW-1133">Transmembrane helix</keyword>
<dbReference type="SUPFAM" id="SSF69304">
    <property type="entry name" value="Tricorn protease N-terminal domain"/>
    <property type="match status" value="1"/>
</dbReference>
<evidence type="ECO:0000313" key="3">
    <source>
        <dbReference type="EMBL" id="OHB11907.1"/>
    </source>
</evidence>
<evidence type="ECO:0000256" key="1">
    <source>
        <dbReference type="SAM" id="MobiDB-lite"/>
    </source>
</evidence>
<reference evidence="3 4" key="1">
    <citation type="journal article" date="2016" name="Nat. Commun.">
        <title>Thousands of microbial genomes shed light on interconnected biogeochemical processes in an aquifer system.</title>
        <authorList>
            <person name="Anantharaman K."/>
            <person name="Brown C.T."/>
            <person name="Hug L.A."/>
            <person name="Sharon I."/>
            <person name="Castelle C.J."/>
            <person name="Probst A.J."/>
            <person name="Thomas B.C."/>
            <person name="Singh A."/>
            <person name="Wilkins M.J."/>
            <person name="Karaoz U."/>
            <person name="Brodie E.L."/>
            <person name="Williams K.H."/>
            <person name="Hubbard S.S."/>
            <person name="Banfield J.F."/>
        </authorList>
    </citation>
    <scope>NUCLEOTIDE SEQUENCE [LARGE SCALE GENOMIC DNA]</scope>
</reference>
<evidence type="ECO:0000256" key="2">
    <source>
        <dbReference type="SAM" id="Phobius"/>
    </source>
</evidence>
<feature type="region of interest" description="Disordered" evidence="1">
    <location>
        <begin position="49"/>
        <end position="76"/>
    </location>
</feature>
<evidence type="ECO:0000313" key="4">
    <source>
        <dbReference type="Proteomes" id="UP000177276"/>
    </source>
</evidence>
<organism evidence="3 4">
    <name type="scientific">Candidatus Zambryskibacteria bacterium RIFCSPLOWO2_12_FULL_39_16</name>
    <dbReference type="NCBI Taxonomy" id="1802775"/>
    <lineage>
        <taxon>Bacteria</taxon>
        <taxon>Candidatus Zambryskiibacteriota</taxon>
    </lineage>
</organism>
<dbReference type="EMBL" id="MHWS01000020">
    <property type="protein sequence ID" value="OHB11907.1"/>
    <property type="molecule type" value="Genomic_DNA"/>
</dbReference>
<comment type="caution">
    <text evidence="3">The sequence shown here is derived from an EMBL/GenBank/DDBJ whole genome shotgun (WGS) entry which is preliminary data.</text>
</comment>
<proteinExistence type="predicted"/>
<sequence>MTKKILLIIGILVIVGIVAFLIFSSKPPLAPGESRVGFSIRDYLPFGNSGNETTSTTTNTSTNNNDTGSQTSTNMEGQLVPKLRKISKEPIAGAVIFNTGTTSLVRFIEKGTGNVYEARSDSVAIQRLTNTTIPKIIRAFWLPNASGFLAQTLLSGREIVETNFVRLNKNVASSTNETLTPFGVTIGKLPTGIREITIKPDSTKIFYYTVSASSDWYISNPDGTGSSLVMSHPLTEWLPKWISPNQIVMQNKGSFKSVGYSYSFDVLNKALRKIGLGMVGLSVNTSTDGSWSLASSGGASPKLFMIDNKNVTSKDITVKGLAEKCVWLKDKNPSVYCAVPGQFPTGDYPDVWYKGLVSTEDSIWKMDMNNIFGEISNLPLESGEKIDVVDLSLSPDETHLIFKNKIDGYLWMLRIDK</sequence>
<keyword evidence="2" id="KW-0472">Membrane</keyword>
<protein>
    <submittedName>
        <fullName evidence="3">Uncharacterized protein</fullName>
    </submittedName>
</protein>
<name>A0A1G2UR89_9BACT</name>
<feature type="compositionally biased region" description="Low complexity" evidence="1">
    <location>
        <begin position="49"/>
        <end position="74"/>
    </location>
</feature>
<dbReference type="Proteomes" id="UP000177276">
    <property type="component" value="Unassembled WGS sequence"/>
</dbReference>
<dbReference type="AlphaFoldDB" id="A0A1G2UR89"/>
<accession>A0A1G2UR89</accession>
<feature type="transmembrane region" description="Helical" evidence="2">
    <location>
        <begin position="5"/>
        <end position="23"/>
    </location>
</feature>
<gene>
    <name evidence="3" type="ORF">A3G46_00475</name>
</gene>
<keyword evidence="2" id="KW-0812">Transmembrane</keyword>